<dbReference type="SUPFAM" id="SSF52540">
    <property type="entry name" value="P-loop containing nucleoside triphosphate hydrolases"/>
    <property type="match status" value="1"/>
</dbReference>
<dbReference type="CDD" id="cd03710">
    <property type="entry name" value="BipA_TypA_C"/>
    <property type="match status" value="1"/>
</dbReference>
<dbReference type="InterPro" id="IPR047041">
    <property type="entry name" value="BipA_GTP-bd_dom"/>
</dbReference>
<dbReference type="PANTHER" id="PTHR42908:SF8">
    <property type="entry name" value="TR-TYPE G DOMAIN-CONTAINING PROTEIN"/>
    <property type="match status" value="1"/>
</dbReference>
<reference evidence="4 5" key="1">
    <citation type="journal article" date="2016" name="Nat. Commun.">
        <title>Thousands of microbial genomes shed light on interconnected biogeochemical processes in an aquifer system.</title>
        <authorList>
            <person name="Anantharaman K."/>
            <person name="Brown C.T."/>
            <person name="Hug L.A."/>
            <person name="Sharon I."/>
            <person name="Castelle C.J."/>
            <person name="Probst A.J."/>
            <person name="Thomas B.C."/>
            <person name="Singh A."/>
            <person name="Wilkins M.J."/>
            <person name="Karaoz U."/>
            <person name="Brodie E.L."/>
            <person name="Williams K.H."/>
            <person name="Hubbard S.S."/>
            <person name="Banfield J.F."/>
        </authorList>
    </citation>
    <scope>NUCLEOTIDE SEQUENCE [LARGE SCALE GENOMIC DNA]</scope>
</reference>
<evidence type="ECO:0000313" key="4">
    <source>
        <dbReference type="EMBL" id="OGG76493.1"/>
    </source>
</evidence>
<dbReference type="CDD" id="cd01891">
    <property type="entry name" value="TypA_BipA"/>
    <property type="match status" value="1"/>
</dbReference>
<dbReference type="InterPro" id="IPR009000">
    <property type="entry name" value="Transl_B-barrel_sf"/>
</dbReference>
<dbReference type="InterPro" id="IPR000795">
    <property type="entry name" value="T_Tr_GTP-bd_dom"/>
</dbReference>
<gene>
    <name evidence="4" type="ORF">A2950_01215</name>
</gene>
<dbReference type="InterPro" id="IPR047043">
    <property type="entry name" value="BipA_III"/>
</dbReference>
<dbReference type="PANTHER" id="PTHR42908">
    <property type="entry name" value="TRANSLATION ELONGATION FACTOR-RELATED"/>
    <property type="match status" value="1"/>
</dbReference>
<evidence type="ECO:0000259" key="3">
    <source>
        <dbReference type="PROSITE" id="PS51722"/>
    </source>
</evidence>
<dbReference type="Proteomes" id="UP000176714">
    <property type="component" value="Unassembled WGS sequence"/>
</dbReference>
<dbReference type="AlphaFoldDB" id="A0A1F6ES59"/>
<keyword evidence="1" id="KW-0342">GTP-binding</keyword>
<dbReference type="InterPro" id="IPR035651">
    <property type="entry name" value="BipA_V"/>
</dbReference>
<dbReference type="PROSITE" id="PS00301">
    <property type="entry name" value="G_TR_1"/>
    <property type="match status" value="1"/>
</dbReference>
<dbReference type="Pfam" id="PF00009">
    <property type="entry name" value="GTP_EFTU"/>
    <property type="match status" value="1"/>
</dbReference>
<dbReference type="CDD" id="cd16263">
    <property type="entry name" value="BipA_III"/>
    <property type="match status" value="1"/>
</dbReference>
<dbReference type="CDD" id="cd03691">
    <property type="entry name" value="BipA_TypA_II"/>
    <property type="match status" value="1"/>
</dbReference>
<dbReference type="PROSITE" id="PS51722">
    <property type="entry name" value="G_TR_2"/>
    <property type="match status" value="1"/>
</dbReference>
<keyword evidence="1" id="KW-0547">Nucleotide-binding</keyword>
<dbReference type="InterPro" id="IPR035647">
    <property type="entry name" value="EFG_III/V"/>
</dbReference>
<dbReference type="Gene3D" id="2.40.50.250">
    <property type="entry name" value="bipa protein"/>
    <property type="match status" value="1"/>
</dbReference>
<organism evidence="4 5">
    <name type="scientific">Candidatus Kaiserbacteria bacterium RIFCSPLOWO2_01_FULL_55_19</name>
    <dbReference type="NCBI Taxonomy" id="1798516"/>
    <lineage>
        <taxon>Bacteria</taxon>
        <taxon>Candidatus Kaiseribacteriota</taxon>
    </lineage>
</organism>
<dbReference type="Pfam" id="PF21018">
    <property type="entry name" value="BipA_C"/>
    <property type="match status" value="1"/>
</dbReference>
<feature type="domain" description="Tr-type G" evidence="3">
    <location>
        <begin position="1"/>
        <end position="200"/>
    </location>
</feature>
<dbReference type="InterPro" id="IPR006298">
    <property type="entry name" value="BipA"/>
</dbReference>
<evidence type="ECO:0000256" key="1">
    <source>
        <dbReference type="ARBA" id="ARBA00023134"/>
    </source>
</evidence>
<dbReference type="GO" id="GO:0003924">
    <property type="term" value="F:GTPase activity"/>
    <property type="evidence" value="ECO:0007669"/>
    <property type="project" value="InterPro"/>
</dbReference>
<dbReference type="NCBIfam" id="TIGR00231">
    <property type="entry name" value="small_GTP"/>
    <property type="match status" value="1"/>
</dbReference>
<dbReference type="GO" id="GO:0005525">
    <property type="term" value="F:GTP binding"/>
    <property type="evidence" value="ECO:0007669"/>
    <property type="project" value="UniProtKB-KW"/>
</dbReference>
<dbReference type="GO" id="GO:1990904">
    <property type="term" value="C:ribonucleoprotein complex"/>
    <property type="evidence" value="ECO:0007669"/>
    <property type="project" value="TreeGrafter"/>
</dbReference>
<dbReference type="InterPro" id="IPR048876">
    <property type="entry name" value="BipA_C"/>
</dbReference>
<dbReference type="InterPro" id="IPR042116">
    <property type="entry name" value="TypA/BipA_C"/>
</dbReference>
<dbReference type="InterPro" id="IPR005225">
    <property type="entry name" value="Small_GTP-bd"/>
</dbReference>
<dbReference type="Gene3D" id="3.30.70.870">
    <property type="entry name" value="Elongation Factor G (Translational Gtpase), domain 3"/>
    <property type="match status" value="1"/>
</dbReference>
<sequence length="606" mass="66558">MEIRNIAIIAHVDHGKTALTDAILKQTGASPEGTTMDTNVIERERGITIYAKNAAVEYKGTKINIVDTPGHADFGSEVERVLRSIDCVLLVVDAQEGPMPQTRFVLKKSLELGLKPIVVLNKIDKPAANPARCEEQVLELFLELGASDEQSDFPVVYAIGRDGRASLKPDDLMMGGTQENMDLTPLLDLILEKVPAANASASADAPLLLQPFNLAYDNFMGRLAVGRIYKGTVRPNQTVWIKKPDGTTRTGRTTKIFTFKGLERVEALEASAGDIALIAGLPDIYIGETITTDESAAPLPAIAVDEPTIALNFLVNNSPFAGKEGKYVTSRQIRERLTKELEVNVGLKIDFGTAESFRVSGRGELHIAVLLENMRREGYELQISQPQVIIREGTDPEGHPAKLEPFEEVIIDTPSEFQGAIIEKLGLRAFVLQNLTQHGNSVRLTLVGPTRGLLGYKNMFIIDTKGEGILSSRVLGFKPYAGEIKKRQVGSMISMATGKSLGYALWYLQDRGQLYIKPATEVYEGMVIGNTAKGEEMMANPTKGKNQSNVRSSGMDEALTLVPTIDLTIERGMEIMSDDEYLEITPKSVRLRKQYLTENDRAKARR</sequence>
<dbReference type="InterPro" id="IPR000640">
    <property type="entry name" value="EFG_V-like"/>
</dbReference>
<dbReference type="InterPro" id="IPR031157">
    <property type="entry name" value="G_TR_CS"/>
</dbReference>
<dbReference type="FunFam" id="3.30.70.870:FF:000003">
    <property type="entry name" value="GTP-binding protein TypA"/>
    <property type="match status" value="1"/>
</dbReference>
<evidence type="ECO:0000256" key="2">
    <source>
        <dbReference type="ARBA" id="ARBA00035722"/>
    </source>
</evidence>
<dbReference type="EMBL" id="MFMD01000014">
    <property type="protein sequence ID" value="OGG76493.1"/>
    <property type="molecule type" value="Genomic_DNA"/>
</dbReference>
<dbReference type="NCBIfam" id="TIGR01394">
    <property type="entry name" value="TypA_BipA"/>
    <property type="match status" value="1"/>
</dbReference>
<dbReference type="InterPro" id="IPR027417">
    <property type="entry name" value="P-loop_NTPase"/>
</dbReference>
<accession>A0A1F6ES59</accession>
<dbReference type="InterPro" id="IPR047042">
    <property type="entry name" value="BipA_II"/>
</dbReference>
<dbReference type="Pfam" id="PF03144">
    <property type="entry name" value="GTP_EFTU_D2"/>
    <property type="match status" value="1"/>
</dbReference>
<dbReference type="GO" id="GO:0005829">
    <property type="term" value="C:cytosol"/>
    <property type="evidence" value="ECO:0007669"/>
    <property type="project" value="TreeGrafter"/>
</dbReference>
<dbReference type="Gene3D" id="2.40.30.10">
    <property type="entry name" value="Translation factors"/>
    <property type="match status" value="1"/>
</dbReference>
<proteinExistence type="predicted"/>
<protein>
    <recommendedName>
        <fullName evidence="2">50S ribosomal subunit assembly factor BipA</fullName>
    </recommendedName>
</protein>
<dbReference type="STRING" id="1798516.A2950_01215"/>
<comment type="caution">
    <text evidence="4">The sequence shown here is derived from an EMBL/GenBank/DDBJ whole genome shotgun (WGS) entry which is preliminary data.</text>
</comment>
<dbReference type="PRINTS" id="PR00315">
    <property type="entry name" value="ELONGATNFCT"/>
</dbReference>
<dbReference type="SUPFAM" id="SSF50447">
    <property type="entry name" value="Translation proteins"/>
    <property type="match status" value="1"/>
</dbReference>
<dbReference type="Pfam" id="PF00679">
    <property type="entry name" value="EFG_C"/>
    <property type="match status" value="1"/>
</dbReference>
<dbReference type="InterPro" id="IPR004161">
    <property type="entry name" value="EFTu-like_2"/>
</dbReference>
<name>A0A1F6ES59_9BACT</name>
<dbReference type="Gene3D" id="3.40.50.300">
    <property type="entry name" value="P-loop containing nucleotide triphosphate hydrolases"/>
    <property type="match status" value="1"/>
</dbReference>
<dbReference type="SUPFAM" id="SSF54980">
    <property type="entry name" value="EF-G C-terminal domain-like"/>
    <property type="match status" value="2"/>
</dbReference>
<dbReference type="Gene3D" id="3.30.70.240">
    <property type="match status" value="1"/>
</dbReference>
<evidence type="ECO:0000313" key="5">
    <source>
        <dbReference type="Proteomes" id="UP000176714"/>
    </source>
</evidence>